<dbReference type="GO" id="GO:0000175">
    <property type="term" value="F:3'-5'-RNA exonuclease activity"/>
    <property type="evidence" value="ECO:0007669"/>
    <property type="project" value="TreeGrafter"/>
</dbReference>
<feature type="compositionally biased region" description="Low complexity" evidence="2">
    <location>
        <begin position="560"/>
        <end position="590"/>
    </location>
</feature>
<dbReference type="GO" id="GO:0003725">
    <property type="term" value="F:double-stranded RNA binding"/>
    <property type="evidence" value="ECO:0007669"/>
    <property type="project" value="InterPro"/>
</dbReference>
<dbReference type="PANTHER" id="PTHR12121:SF37">
    <property type="entry name" value="2',5'-PHOSPHODIESTERASE 12"/>
    <property type="match status" value="1"/>
</dbReference>
<keyword evidence="5" id="KW-1185">Reference proteome</keyword>
<dbReference type="InParanoid" id="A0A2V0NQQ0"/>
<evidence type="ECO:0000313" key="5">
    <source>
        <dbReference type="Proteomes" id="UP000247498"/>
    </source>
</evidence>
<feature type="region of interest" description="Disordered" evidence="2">
    <location>
        <begin position="225"/>
        <end position="248"/>
    </location>
</feature>
<dbReference type="Gene3D" id="3.90.870.10">
    <property type="entry name" value="DHBP synthase"/>
    <property type="match status" value="1"/>
</dbReference>
<protein>
    <recommendedName>
        <fullName evidence="1">Threonylcarbamoyl-AMP synthase</fullName>
    </recommendedName>
</protein>
<feature type="compositionally biased region" description="Pro residues" evidence="2">
    <location>
        <begin position="591"/>
        <end position="601"/>
    </location>
</feature>
<dbReference type="SUPFAM" id="SSF55821">
    <property type="entry name" value="YrdC/RibB"/>
    <property type="match status" value="2"/>
</dbReference>
<dbReference type="Gene3D" id="3.60.10.10">
    <property type="entry name" value="Endonuclease/exonuclease/phosphatase"/>
    <property type="match status" value="1"/>
</dbReference>
<dbReference type="InterPro" id="IPR036691">
    <property type="entry name" value="Endo/exonu/phosph_ase_sf"/>
</dbReference>
<dbReference type="InterPro" id="IPR005135">
    <property type="entry name" value="Endo/exonuclease/phosphatase"/>
</dbReference>
<dbReference type="OrthoDB" id="412787at2759"/>
<sequence length="978" mass="101342">MTSAAPASTVVQKAVVRCKPEDDSITISLTLAGRLRNMDRRKDEPLERALARIRANVAPGNDKKQKRQKQAQQQQQQQQQQAPAEALTIALYEDAEGTRRVPARPIPPSTPNGAAWPAARLLRVGPEVFAVLQNPPTVESLSLPAFPLVGYPLLPVAALAFADERASSWRWLRLRARAASDGARAASDAAAASEWEDTGCSGACYVPTADDIGCRLRAELTPARAPASDGAPPALGDPASADAGPVAPAPPLPAAAARQLAPPAAAAPPAVRVMSYNILADQYAGTSYAQKVLFDYCPTPLLDNNYRRQLVLEEVAAYQPDVLCLQEVDDKVFSEYLRPHLARLGFEGRYTNKQGRVREGAAMFWRASRFSLAATRDLSMRDVFKQPLAPLHAQFEAMLDSSPHLAEALQKVTTIAQISLLVPVAPASGAAAAAADGGGGAAAAAVEGLLPPLAVANTHLFFHPFAPHIRSMHTAAMLEEVAAAIEEWGASPTLAPALSGRPRPSPLFVGDLNSDLNSGIPGVVELLRSGRLAADHWDWRDGAAFRWGKEEGEYAEEQQESQQQQDQNQQQQQQHQAQQQPPQAQQQQEQQPPPPPPPPLPLRDGHDFDPPGASPTAPLESPSSPAHGVDLVAPFKLASSDRLETPYTNYTSGYKALLDYVWHDPKDFEVVRQLPCPPEQLLGGFIPSPRFPSDHLAVAFDLAPRAAAAAAASAAAAALGAARGGCEVRPALPSEAAGAAAALAAGRLVLLPTDTLYGVAADASSAAGVAALRAAKRRAPRRPLAIALASEGDVARYCSVDGLPPGLLRALLPGPVTLLLPLAPGAPLAGAVLDAGGDAGGGGGGGGDAGSDDGAESDAGSAAALSAAGPAAVGVRVPQSEFARAAAAALGGALALSSANVSGGEGALDLAEAAALLPGCAAAYDAGRLPAPDRSGSTVVDLTGAAAGGREYAIAREGVAAARVCAVLELAFGLRRRR</sequence>
<organism evidence="4 5">
    <name type="scientific">Raphidocelis subcapitata</name>
    <dbReference type="NCBI Taxonomy" id="307507"/>
    <lineage>
        <taxon>Eukaryota</taxon>
        <taxon>Viridiplantae</taxon>
        <taxon>Chlorophyta</taxon>
        <taxon>core chlorophytes</taxon>
        <taxon>Chlorophyceae</taxon>
        <taxon>CS clade</taxon>
        <taxon>Sphaeropleales</taxon>
        <taxon>Selenastraceae</taxon>
        <taxon>Raphidocelis</taxon>
    </lineage>
</organism>
<dbReference type="Pfam" id="PF03372">
    <property type="entry name" value="Exo_endo_phos"/>
    <property type="match status" value="1"/>
</dbReference>
<proteinExistence type="predicted"/>
<accession>A0A2V0NQQ0</accession>
<dbReference type="GO" id="GO:0005739">
    <property type="term" value="C:mitochondrion"/>
    <property type="evidence" value="ECO:0007669"/>
    <property type="project" value="TreeGrafter"/>
</dbReference>
<feature type="domain" description="YrdC-like" evidence="3">
    <location>
        <begin position="733"/>
        <end position="960"/>
    </location>
</feature>
<evidence type="ECO:0000256" key="2">
    <source>
        <dbReference type="SAM" id="MobiDB-lite"/>
    </source>
</evidence>
<evidence type="ECO:0000259" key="3">
    <source>
        <dbReference type="PROSITE" id="PS51163"/>
    </source>
</evidence>
<reference evidence="4 5" key="1">
    <citation type="journal article" date="2018" name="Sci. Rep.">
        <title>Raphidocelis subcapitata (=Pseudokirchneriella subcapitata) provides an insight into genome evolution and environmental adaptations in the Sphaeropleales.</title>
        <authorList>
            <person name="Suzuki S."/>
            <person name="Yamaguchi H."/>
            <person name="Nakajima N."/>
            <person name="Kawachi M."/>
        </authorList>
    </citation>
    <scope>NUCLEOTIDE SEQUENCE [LARGE SCALE GENOMIC DNA]</scope>
    <source>
        <strain evidence="4 5">NIES-35</strain>
    </source>
</reference>
<name>A0A2V0NQQ0_9CHLO</name>
<gene>
    <name evidence="4" type="ORF">Rsub_02704</name>
</gene>
<comment type="caution">
    <text evidence="4">The sequence shown here is derived from an EMBL/GenBank/DDBJ whole genome shotgun (WGS) entry which is preliminary data.</text>
</comment>
<dbReference type="Proteomes" id="UP000247498">
    <property type="component" value="Unassembled WGS sequence"/>
</dbReference>
<dbReference type="PROSITE" id="PS51163">
    <property type="entry name" value="YRDC"/>
    <property type="match status" value="1"/>
</dbReference>
<dbReference type="Pfam" id="PF01300">
    <property type="entry name" value="Sua5_yciO_yrdC"/>
    <property type="match status" value="2"/>
</dbReference>
<feature type="compositionally biased region" description="Low complexity" evidence="2">
    <location>
        <begin position="70"/>
        <end position="82"/>
    </location>
</feature>
<dbReference type="InterPro" id="IPR006070">
    <property type="entry name" value="Sua5-like_dom"/>
</dbReference>
<feature type="region of interest" description="Disordered" evidence="2">
    <location>
        <begin position="841"/>
        <end position="861"/>
    </location>
</feature>
<evidence type="ECO:0000256" key="1">
    <source>
        <dbReference type="ARBA" id="ARBA00015492"/>
    </source>
</evidence>
<feature type="region of interest" description="Disordered" evidence="2">
    <location>
        <begin position="55"/>
        <end position="84"/>
    </location>
</feature>
<dbReference type="InterPro" id="IPR048821">
    <property type="entry name" value="PDE12-like_N"/>
</dbReference>
<dbReference type="InterPro" id="IPR017945">
    <property type="entry name" value="DHBP_synth_RibB-like_a/b_dom"/>
</dbReference>
<dbReference type="PANTHER" id="PTHR12121">
    <property type="entry name" value="CARBON CATABOLITE REPRESSOR PROTEIN 4"/>
    <property type="match status" value="1"/>
</dbReference>
<evidence type="ECO:0000313" key="4">
    <source>
        <dbReference type="EMBL" id="GBF89998.1"/>
    </source>
</evidence>
<feature type="region of interest" description="Disordered" evidence="2">
    <location>
        <begin position="552"/>
        <end position="627"/>
    </location>
</feature>
<dbReference type="GO" id="GO:0000288">
    <property type="term" value="P:nuclear-transcribed mRNA catabolic process, deadenylation-dependent decay"/>
    <property type="evidence" value="ECO:0007669"/>
    <property type="project" value="TreeGrafter"/>
</dbReference>
<dbReference type="Pfam" id="PF21171">
    <property type="entry name" value="PDE12-like_N"/>
    <property type="match status" value="1"/>
</dbReference>
<dbReference type="STRING" id="307507.A0A2V0NQQ0"/>
<dbReference type="SUPFAM" id="SSF56219">
    <property type="entry name" value="DNase I-like"/>
    <property type="match status" value="1"/>
</dbReference>
<dbReference type="EMBL" id="BDRX01000014">
    <property type="protein sequence ID" value="GBF89998.1"/>
    <property type="molecule type" value="Genomic_DNA"/>
</dbReference>
<dbReference type="InterPro" id="IPR050410">
    <property type="entry name" value="CCR4/nocturin_mRNA_transcr"/>
</dbReference>
<dbReference type="AlphaFoldDB" id="A0A2V0NQQ0"/>